<comment type="caution">
    <text evidence="9">The sequence shown here is derived from an EMBL/GenBank/DDBJ whole genome shotgun (WGS) entry which is preliminary data.</text>
</comment>
<evidence type="ECO:0000256" key="2">
    <source>
        <dbReference type="ARBA" id="ARBA00022840"/>
    </source>
</evidence>
<evidence type="ECO:0000256" key="6">
    <source>
        <dbReference type="PROSITE-ProRule" id="PRU00169"/>
    </source>
</evidence>
<dbReference type="InterPro" id="IPR025944">
    <property type="entry name" value="Sigma_54_int_dom_CS"/>
</dbReference>
<dbReference type="InterPro" id="IPR027417">
    <property type="entry name" value="P-loop_NTPase"/>
</dbReference>
<dbReference type="Gene3D" id="1.10.8.60">
    <property type="match status" value="1"/>
</dbReference>
<gene>
    <name evidence="9" type="ORF">MNODULE_07865</name>
</gene>
<keyword evidence="10" id="KW-1185">Reference proteome</keyword>
<dbReference type="SUPFAM" id="SSF52540">
    <property type="entry name" value="P-loop containing nucleoside triphosphate hydrolases"/>
    <property type="match status" value="1"/>
</dbReference>
<evidence type="ECO:0000256" key="4">
    <source>
        <dbReference type="ARBA" id="ARBA00023125"/>
    </source>
</evidence>
<feature type="domain" description="Response regulatory" evidence="8">
    <location>
        <begin position="4"/>
        <end position="111"/>
    </location>
</feature>
<dbReference type="PROSITE" id="PS00688">
    <property type="entry name" value="SIGMA54_INTERACT_3"/>
    <property type="match status" value="1"/>
</dbReference>
<dbReference type="InterPro" id="IPR009057">
    <property type="entry name" value="Homeodomain-like_sf"/>
</dbReference>
<keyword evidence="4" id="KW-0238">DNA-binding</keyword>
<evidence type="ECO:0000313" key="10">
    <source>
        <dbReference type="Proteomes" id="UP000534783"/>
    </source>
</evidence>
<accession>A0A7X6DNZ3</accession>
<dbReference type="InterPro" id="IPR025943">
    <property type="entry name" value="Sigma_54_int_dom_ATP-bd_2"/>
</dbReference>
<dbReference type="PRINTS" id="PR01590">
    <property type="entry name" value="HTHFIS"/>
</dbReference>
<dbReference type="InterPro" id="IPR001789">
    <property type="entry name" value="Sig_transdc_resp-reg_receiver"/>
</dbReference>
<dbReference type="InterPro" id="IPR002197">
    <property type="entry name" value="HTH_Fis"/>
</dbReference>
<dbReference type="Gene3D" id="1.10.10.60">
    <property type="entry name" value="Homeodomain-like"/>
    <property type="match status" value="1"/>
</dbReference>
<dbReference type="RefSeq" id="WP_168058887.1">
    <property type="nucleotide sequence ID" value="NZ_VTOW01000001.1"/>
</dbReference>
<dbReference type="PANTHER" id="PTHR32071">
    <property type="entry name" value="TRANSCRIPTIONAL REGULATORY PROTEIN"/>
    <property type="match status" value="1"/>
</dbReference>
<proteinExistence type="predicted"/>
<dbReference type="CDD" id="cd00009">
    <property type="entry name" value="AAA"/>
    <property type="match status" value="1"/>
</dbReference>
<dbReference type="Gene3D" id="3.40.50.300">
    <property type="entry name" value="P-loop containing nucleotide triphosphate hydrolases"/>
    <property type="match status" value="1"/>
</dbReference>
<dbReference type="GO" id="GO:0005524">
    <property type="term" value="F:ATP binding"/>
    <property type="evidence" value="ECO:0007669"/>
    <property type="project" value="UniProtKB-KW"/>
</dbReference>
<name>A0A7X6DNZ3_9BACT</name>
<dbReference type="EMBL" id="VTOW01000001">
    <property type="protein sequence ID" value="NKE70650.1"/>
    <property type="molecule type" value="Genomic_DNA"/>
</dbReference>
<dbReference type="SMART" id="SM00382">
    <property type="entry name" value="AAA"/>
    <property type="match status" value="1"/>
</dbReference>
<evidence type="ECO:0000313" key="9">
    <source>
        <dbReference type="EMBL" id="NKE70650.1"/>
    </source>
</evidence>
<sequence>MKKKVLLLGGAWEKQAQLKSMLVRLKYAVLESGRAIHSEAPDLVLLDMRGEEPPCWERLHSLKQEQGETPVIVVGEKKIDSIVTAMKMGASNYMSEPFDAQDLKSVLMNIIDEHHLVSEIAALNEIAKEQPSWLLSSSSPAMNEVKKIVEQVAGTDVTVLIRGESGTGKGVVARAIYLHSRRREMPFVKINCAALPKELLESELFGYEKGAFTGAYQRKAGKFGLAHEGTIFLDEISEMHASLQAKLLHVLETGEFSRLGGEENEKVNVRIIAATSSHLESAVRSGLFRDDLFYRLNVVAIRIPPLRERKEEIPLLAEYFLRQYHHEYNKTYRPLTPEILAAFIHYDWPGNVRELENFIKRVVILGEEHCNLPLLLSKGTLSNGQTDSSPFSLKQVSRDVAKKLESEVIRKVLNQTRWNRRKAAEILKISYRSLLYKIKEGGLETSSS</sequence>
<dbReference type="Proteomes" id="UP000534783">
    <property type="component" value="Unassembled WGS sequence"/>
</dbReference>
<dbReference type="Pfam" id="PF02954">
    <property type="entry name" value="HTH_8"/>
    <property type="match status" value="1"/>
</dbReference>
<dbReference type="SUPFAM" id="SSF52172">
    <property type="entry name" value="CheY-like"/>
    <property type="match status" value="1"/>
</dbReference>
<dbReference type="PROSITE" id="PS50045">
    <property type="entry name" value="SIGMA54_INTERACT_4"/>
    <property type="match status" value="1"/>
</dbReference>
<feature type="modified residue" description="4-aspartylphosphate" evidence="6">
    <location>
        <position position="47"/>
    </location>
</feature>
<reference evidence="9 10" key="1">
    <citation type="journal article" date="2020" name="Nature">
        <title>Bacterial chemolithoautotrophy via manganese oxidation.</title>
        <authorList>
            <person name="Yu H."/>
            <person name="Leadbetter J.R."/>
        </authorList>
    </citation>
    <scope>NUCLEOTIDE SEQUENCE [LARGE SCALE GENOMIC DNA]</scope>
    <source>
        <strain evidence="9 10">Mn-1</strain>
    </source>
</reference>
<dbReference type="SUPFAM" id="SSF46689">
    <property type="entry name" value="Homeodomain-like"/>
    <property type="match status" value="1"/>
</dbReference>
<protein>
    <submittedName>
        <fullName evidence="9">Sigma-54-dependent Fis family transcriptional regulator</fullName>
    </submittedName>
</protein>
<dbReference type="Gene3D" id="3.40.50.2300">
    <property type="match status" value="1"/>
</dbReference>
<keyword evidence="2" id="KW-0067">ATP-binding</keyword>
<dbReference type="GO" id="GO:0006355">
    <property type="term" value="P:regulation of DNA-templated transcription"/>
    <property type="evidence" value="ECO:0007669"/>
    <property type="project" value="InterPro"/>
</dbReference>
<dbReference type="InterPro" id="IPR058031">
    <property type="entry name" value="AAA_lid_NorR"/>
</dbReference>
<dbReference type="PROSITE" id="PS00675">
    <property type="entry name" value="SIGMA54_INTERACT_1"/>
    <property type="match status" value="1"/>
</dbReference>
<dbReference type="GO" id="GO:0000160">
    <property type="term" value="P:phosphorelay signal transduction system"/>
    <property type="evidence" value="ECO:0007669"/>
    <property type="project" value="InterPro"/>
</dbReference>
<evidence type="ECO:0000256" key="5">
    <source>
        <dbReference type="ARBA" id="ARBA00023163"/>
    </source>
</evidence>
<keyword evidence="1" id="KW-0547">Nucleotide-binding</keyword>
<keyword evidence="3" id="KW-0805">Transcription regulation</keyword>
<keyword evidence="5" id="KW-0804">Transcription</keyword>
<feature type="domain" description="Sigma-54 factor interaction" evidence="7">
    <location>
        <begin position="135"/>
        <end position="364"/>
    </location>
</feature>
<dbReference type="FunFam" id="3.40.50.300:FF:000006">
    <property type="entry name" value="DNA-binding transcriptional regulator NtrC"/>
    <property type="match status" value="1"/>
</dbReference>
<dbReference type="InterPro" id="IPR002078">
    <property type="entry name" value="Sigma_54_int"/>
</dbReference>
<evidence type="ECO:0000256" key="1">
    <source>
        <dbReference type="ARBA" id="ARBA00022741"/>
    </source>
</evidence>
<dbReference type="PROSITE" id="PS50110">
    <property type="entry name" value="RESPONSE_REGULATORY"/>
    <property type="match status" value="1"/>
</dbReference>
<dbReference type="InterPro" id="IPR003593">
    <property type="entry name" value="AAA+_ATPase"/>
</dbReference>
<evidence type="ECO:0000256" key="3">
    <source>
        <dbReference type="ARBA" id="ARBA00023015"/>
    </source>
</evidence>
<dbReference type="GO" id="GO:0043565">
    <property type="term" value="F:sequence-specific DNA binding"/>
    <property type="evidence" value="ECO:0007669"/>
    <property type="project" value="InterPro"/>
</dbReference>
<organism evidence="9 10">
    <name type="scientific">Candidatus Manganitrophus noduliformans</name>
    <dbReference type="NCBI Taxonomy" id="2606439"/>
    <lineage>
        <taxon>Bacteria</taxon>
        <taxon>Pseudomonadati</taxon>
        <taxon>Nitrospirota</taxon>
        <taxon>Nitrospiria</taxon>
        <taxon>Candidatus Troglogloeales</taxon>
        <taxon>Candidatus Manganitrophaceae</taxon>
        <taxon>Candidatus Manganitrophus</taxon>
    </lineage>
</organism>
<dbReference type="AlphaFoldDB" id="A0A7X6DNZ3"/>
<dbReference type="InterPro" id="IPR025662">
    <property type="entry name" value="Sigma_54_int_dom_ATP-bd_1"/>
</dbReference>
<evidence type="ECO:0000259" key="7">
    <source>
        <dbReference type="PROSITE" id="PS50045"/>
    </source>
</evidence>
<keyword evidence="6" id="KW-0597">Phosphoprotein</keyword>
<dbReference type="Pfam" id="PF00158">
    <property type="entry name" value="Sigma54_activat"/>
    <property type="match status" value="1"/>
</dbReference>
<dbReference type="Pfam" id="PF25601">
    <property type="entry name" value="AAA_lid_14"/>
    <property type="match status" value="1"/>
</dbReference>
<dbReference type="InterPro" id="IPR011006">
    <property type="entry name" value="CheY-like_superfamily"/>
</dbReference>
<evidence type="ECO:0000259" key="8">
    <source>
        <dbReference type="PROSITE" id="PS50110"/>
    </source>
</evidence>
<dbReference type="PROSITE" id="PS00676">
    <property type="entry name" value="SIGMA54_INTERACT_2"/>
    <property type="match status" value="1"/>
</dbReference>